<dbReference type="InterPro" id="IPR014245">
    <property type="entry name" value="Spore_III_AF"/>
</dbReference>
<proteinExistence type="predicted"/>
<dbReference type="AlphaFoldDB" id="A0A2T2WPI1"/>
<evidence type="ECO:0000313" key="2">
    <source>
        <dbReference type="EMBL" id="PSR24148.1"/>
    </source>
</evidence>
<sequence length="184" mass="20023">MAHGDRWRSGSHVFLGGYGCGRNQQWGAVVMAAIGDWLKVLIVVVVLGNLVDFILPQGDLKRYGGLVVGLVVLVMVVSPLWTWMHQLGSQVTLPPTNWTNSTNGFDQVVQTEELNQAAAIVLSMPGVQHCQLTKASDGTVLARVALTQAVTPRRVRQYVRDALTISMGKSPPVALMVQEHKSLQ</sequence>
<keyword evidence="1" id="KW-0812">Transmembrane</keyword>
<comment type="caution">
    <text evidence="2">The sequence shown here is derived from an EMBL/GenBank/DDBJ whole genome shotgun (WGS) entry which is preliminary data.</text>
</comment>
<keyword evidence="1" id="KW-0472">Membrane</keyword>
<gene>
    <name evidence="2" type="ORF">C7B45_00620</name>
</gene>
<evidence type="ECO:0000256" key="1">
    <source>
        <dbReference type="SAM" id="Phobius"/>
    </source>
</evidence>
<organism evidence="2 3">
    <name type="scientific">Sulfobacillus acidophilus</name>
    <dbReference type="NCBI Taxonomy" id="53633"/>
    <lineage>
        <taxon>Bacteria</taxon>
        <taxon>Bacillati</taxon>
        <taxon>Bacillota</taxon>
        <taxon>Clostridia</taxon>
        <taxon>Eubacteriales</taxon>
        <taxon>Clostridiales Family XVII. Incertae Sedis</taxon>
        <taxon>Sulfobacillus</taxon>
    </lineage>
</organism>
<keyword evidence="1" id="KW-1133">Transmembrane helix</keyword>
<feature type="transmembrane region" description="Helical" evidence="1">
    <location>
        <begin position="63"/>
        <end position="84"/>
    </location>
</feature>
<dbReference type="Pfam" id="PF09581">
    <property type="entry name" value="Spore_III_AF"/>
    <property type="match status" value="1"/>
</dbReference>
<evidence type="ECO:0000313" key="3">
    <source>
        <dbReference type="Proteomes" id="UP000241848"/>
    </source>
</evidence>
<name>A0A2T2WPI1_9FIRM</name>
<dbReference type="Proteomes" id="UP000241848">
    <property type="component" value="Unassembled WGS sequence"/>
</dbReference>
<accession>A0A2T2WPI1</accession>
<dbReference type="EMBL" id="PXYV01000001">
    <property type="protein sequence ID" value="PSR24148.1"/>
    <property type="molecule type" value="Genomic_DNA"/>
</dbReference>
<reference evidence="2 3" key="1">
    <citation type="journal article" date="2014" name="BMC Genomics">
        <title>Comparison of environmental and isolate Sulfobacillus genomes reveals diverse carbon, sulfur, nitrogen, and hydrogen metabolisms.</title>
        <authorList>
            <person name="Justice N.B."/>
            <person name="Norman A."/>
            <person name="Brown C.T."/>
            <person name="Singh A."/>
            <person name="Thomas B.C."/>
            <person name="Banfield J.F."/>
        </authorList>
    </citation>
    <scope>NUCLEOTIDE SEQUENCE [LARGE SCALE GENOMIC DNA]</scope>
    <source>
        <strain evidence="2">AMDSBA3</strain>
    </source>
</reference>
<dbReference type="PROSITE" id="PS51257">
    <property type="entry name" value="PROKAR_LIPOPROTEIN"/>
    <property type="match status" value="1"/>
</dbReference>
<protein>
    <submittedName>
        <fullName evidence="2">Sporulation protein</fullName>
    </submittedName>
</protein>
<feature type="transmembrane region" description="Helical" evidence="1">
    <location>
        <begin position="26"/>
        <end position="51"/>
    </location>
</feature>